<evidence type="ECO:0000313" key="1">
    <source>
        <dbReference type="EMBL" id="RXH87751.1"/>
    </source>
</evidence>
<reference evidence="1 2" key="1">
    <citation type="submission" date="2018-10" db="EMBL/GenBank/DDBJ databases">
        <title>A high-quality apple genome assembly.</title>
        <authorList>
            <person name="Hu J."/>
        </authorList>
    </citation>
    <scope>NUCLEOTIDE SEQUENCE [LARGE SCALE GENOMIC DNA]</scope>
    <source>
        <strain evidence="2">cv. HFTH1</strain>
        <tissue evidence="1">Young leaf</tissue>
    </source>
</reference>
<dbReference type="Proteomes" id="UP000290289">
    <property type="component" value="Chromosome 10"/>
</dbReference>
<gene>
    <name evidence="1" type="ORF">DVH24_034651</name>
</gene>
<evidence type="ECO:0000313" key="2">
    <source>
        <dbReference type="Proteomes" id="UP000290289"/>
    </source>
</evidence>
<dbReference type="AlphaFoldDB" id="A0A498J2S4"/>
<keyword evidence="2" id="KW-1185">Reference proteome</keyword>
<organism evidence="1 2">
    <name type="scientific">Malus domestica</name>
    <name type="common">Apple</name>
    <name type="synonym">Pyrus malus</name>
    <dbReference type="NCBI Taxonomy" id="3750"/>
    <lineage>
        <taxon>Eukaryota</taxon>
        <taxon>Viridiplantae</taxon>
        <taxon>Streptophyta</taxon>
        <taxon>Embryophyta</taxon>
        <taxon>Tracheophyta</taxon>
        <taxon>Spermatophyta</taxon>
        <taxon>Magnoliopsida</taxon>
        <taxon>eudicotyledons</taxon>
        <taxon>Gunneridae</taxon>
        <taxon>Pentapetalae</taxon>
        <taxon>rosids</taxon>
        <taxon>fabids</taxon>
        <taxon>Rosales</taxon>
        <taxon>Rosaceae</taxon>
        <taxon>Amygdaloideae</taxon>
        <taxon>Maleae</taxon>
        <taxon>Malus</taxon>
    </lineage>
</organism>
<protein>
    <submittedName>
        <fullName evidence="1">Uncharacterized protein</fullName>
    </submittedName>
</protein>
<comment type="caution">
    <text evidence="1">The sequence shown here is derived from an EMBL/GenBank/DDBJ whole genome shotgun (WGS) entry which is preliminary data.</text>
</comment>
<proteinExistence type="predicted"/>
<name>A0A498J2S4_MALDO</name>
<dbReference type="EMBL" id="RDQH01000336">
    <property type="protein sequence ID" value="RXH87751.1"/>
    <property type="molecule type" value="Genomic_DNA"/>
</dbReference>
<accession>A0A498J2S4</accession>
<sequence>MHYLVQEMGWAIVREQCIIEPGNCSRLFIAENIYHLLKNNIIRAAKNKEIKKIPCTCYEKTARENSFTINNM</sequence>